<accession>A0A183ABL1</accession>
<sequence length="203" mass="22339">MSKPSFDYRLDEDTDPEAGGPSELESSTSSSPNISHREWYDKQIGKNPYYEVYHKPVVNRPGALLILCILSLCVSLTVTALDALIVCKHLKDVYMATGLVAGPAGFLASFFGMIFLRLQSNCLAIVVLNMDTSALCLNAFCAFHSIVIATVGQLTDMSLWAKQVGISVLCLIYVCLIVAHFILMSMATCTRFKWKSTDSKQPK</sequence>
<dbReference type="EMBL" id="UZAN01041206">
    <property type="protein sequence ID" value="VDP72324.1"/>
    <property type="molecule type" value="Genomic_DNA"/>
</dbReference>
<keyword evidence="2" id="KW-0472">Membrane</keyword>
<reference evidence="5" key="1">
    <citation type="submission" date="2016-06" db="UniProtKB">
        <authorList>
            <consortium name="WormBaseParasite"/>
        </authorList>
    </citation>
    <scope>IDENTIFICATION</scope>
</reference>
<feature type="compositionally biased region" description="Basic and acidic residues" evidence="1">
    <location>
        <begin position="1"/>
        <end position="11"/>
    </location>
</feature>
<feature type="transmembrane region" description="Helical" evidence="2">
    <location>
        <begin position="93"/>
        <end position="116"/>
    </location>
</feature>
<feature type="transmembrane region" description="Helical" evidence="2">
    <location>
        <begin position="123"/>
        <end position="152"/>
    </location>
</feature>
<evidence type="ECO:0000256" key="2">
    <source>
        <dbReference type="SAM" id="Phobius"/>
    </source>
</evidence>
<evidence type="ECO:0000313" key="3">
    <source>
        <dbReference type="EMBL" id="VDP72324.1"/>
    </source>
</evidence>
<proteinExistence type="predicted"/>
<gene>
    <name evidence="3" type="ORF">ECPE_LOCUS4346</name>
</gene>
<dbReference type="OrthoDB" id="10461293at2759"/>
<evidence type="ECO:0000313" key="5">
    <source>
        <dbReference type="WBParaSite" id="ECPE_0000435801-mRNA-1"/>
    </source>
</evidence>
<feature type="transmembrane region" description="Helical" evidence="2">
    <location>
        <begin position="164"/>
        <end position="183"/>
    </location>
</feature>
<feature type="compositionally biased region" description="Low complexity" evidence="1">
    <location>
        <begin position="22"/>
        <end position="31"/>
    </location>
</feature>
<dbReference type="WBParaSite" id="ECPE_0000435801-mRNA-1">
    <property type="protein sequence ID" value="ECPE_0000435801-mRNA-1"/>
    <property type="gene ID" value="ECPE_0000435801"/>
</dbReference>
<name>A0A183ABL1_9TREM</name>
<feature type="region of interest" description="Disordered" evidence="1">
    <location>
        <begin position="1"/>
        <end position="35"/>
    </location>
</feature>
<dbReference type="Proteomes" id="UP000272942">
    <property type="component" value="Unassembled WGS sequence"/>
</dbReference>
<dbReference type="AlphaFoldDB" id="A0A183ABL1"/>
<evidence type="ECO:0000256" key="1">
    <source>
        <dbReference type="SAM" id="MobiDB-lite"/>
    </source>
</evidence>
<keyword evidence="2" id="KW-0812">Transmembrane</keyword>
<organism evidence="5">
    <name type="scientific">Echinostoma caproni</name>
    <dbReference type="NCBI Taxonomy" id="27848"/>
    <lineage>
        <taxon>Eukaryota</taxon>
        <taxon>Metazoa</taxon>
        <taxon>Spiralia</taxon>
        <taxon>Lophotrochozoa</taxon>
        <taxon>Platyhelminthes</taxon>
        <taxon>Trematoda</taxon>
        <taxon>Digenea</taxon>
        <taxon>Plagiorchiida</taxon>
        <taxon>Echinostomata</taxon>
        <taxon>Echinostomatoidea</taxon>
        <taxon>Echinostomatidae</taxon>
        <taxon>Echinostoma</taxon>
    </lineage>
</organism>
<feature type="transmembrane region" description="Helical" evidence="2">
    <location>
        <begin position="63"/>
        <end position="81"/>
    </location>
</feature>
<reference evidence="3 4" key="2">
    <citation type="submission" date="2018-11" db="EMBL/GenBank/DDBJ databases">
        <authorList>
            <consortium name="Pathogen Informatics"/>
        </authorList>
    </citation>
    <scope>NUCLEOTIDE SEQUENCE [LARGE SCALE GENOMIC DNA]</scope>
    <source>
        <strain evidence="3 4">Egypt</strain>
    </source>
</reference>
<evidence type="ECO:0000313" key="4">
    <source>
        <dbReference type="Proteomes" id="UP000272942"/>
    </source>
</evidence>
<keyword evidence="2" id="KW-1133">Transmembrane helix</keyword>
<protein>
    <submittedName>
        <fullName evidence="5">Conserved plasma membrane protein</fullName>
    </submittedName>
</protein>
<keyword evidence="4" id="KW-1185">Reference proteome</keyword>